<name>B0RBJ9_CLASE</name>
<dbReference type="Proteomes" id="UP000001318">
    <property type="component" value="Chromosome"/>
</dbReference>
<dbReference type="Gene3D" id="2.115.10.20">
    <property type="entry name" value="Glycosyl hydrolase domain, family 43"/>
    <property type="match status" value="1"/>
</dbReference>
<feature type="domain" description="Glycosyl hydrolase family 32 N-terminal" evidence="7">
    <location>
        <begin position="97"/>
        <end position="393"/>
    </location>
</feature>
<evidence type="ECO:0000313" key="9">
    <source>
        <dbReference type="EMBL" id="CAQ02895.1"/>
    </source>
</evidence>
<dbReference type="SUPFAM" id="SSF49899">
    <property type="entry name" value="Concanavalin A-like lectins/glucanases"/>
    <property type="match status" value="1"/>
</dbReference>
<keyword evidence="3 4" id="KW-0326">Glycosidase</keyword>
<dbReference type="eggNOG" id="COG1621">
    <property type="taxonomic scope" value="Bacteria"/>
</dbReference>
<evidence type="ECO:0000256" key="6">
    <source>
        <dbReference type="SAM" id="Phobius"/>
    </source>
</evidence>
<dbReference type="CAZy" id="GH32">
    <property type="family name" value="Glycoside Hydrolase Family 32"/>
</dbReference>
<evidence type="ECO:0000256" key="1">
    <source>
        <dbReference type="ARBA" id="ARBA00009902"/>
    </source>
</evidence>
<dbReference type="InterPro" id="IPR013320">
    <property type="entry name" value="ConA-like_dom_sf"/>
</dbReference>
<dbReference type="Pfam" id="PF08244">
    <property type="entry name" value="Glyco_hydro_32C"/>
    <property type="match status" value="1"/>
</dbReference>
<keyword evidence="2 4" id="KW-0378">Hydrolase</keyword>
<keyword evidence="6" id="KW-1133">Transmembrane helix</keyword>
<evidence type="ECO:0000313" key="10">
    <source>
        <dbReference type="Proteomes" id="UP000001318"/>
    </source>
</evidence>
<reference evidence="9 10" key="1">
    <citation type="journal article" date="2008" name="J. Bacteriol.">
        <title>Genome of the actinomycete plant pathogen Clavibacter michiganensis subsp. sepedonicus suggests recent niche adaptation.</title>
        <authorList>
            <person name="Bentley S.D."/>
            <person name="Corton C."/>
            <person name="Brown S.E."/>
            <person name="Barron A."/>
            <person name="Clark L."/>
            <person name="Doggett J."/>
            <person name="Harris B."/>
            <person name="Ormond D."/>
            <person name="Quail M.A."/>
            <person name="May G."/>
            <person name="Francis D."/>
            <person name="Knudson D."/>
            <person name="Parkhill J."/>
            <person name="Ishimaru C.A."/>
        </authorList>
    </citation>
    <scope>NUCLEOTIDE SEQUENCE [LARGE SCALE GENOMIC DNA]</scope>
    <source>
        <strain evidence="10">ATCC 33113 / DSM 20744 / JCM 9667 / LMG 2889 / ICMP 2535 / C-1</strain>
    </source>
</reference>
<feature type="transmembrane region" description="Helical" evidence="6">
    <location>
        <begin position="54"/>
        <end position="74"/>
    </location>
</feature>
<feature type="compositionally biased region" description="Basic and acidic residues" evidence="5">
    <location>
        <begin position="410"/>
        <end position="426"/>
    </location>
</feature>
<keyword evidence="10" id="KW-1185">Reference proteome</keyword>
<dbReference type="STRING" id="31964.CMS2824"/>
<dbReference type="InterPro" id="IPR023296">
    <property type="entry name" value="Glyco_hydro_beta-prop_sf"/>
</dbReference>
<dbReference type="KEGG" id="cms:CMS2824"/>
<organism evidence="9 10">
    <name type="scientific">Clavibacter sepedonicus</name>
    <name type="common">Clavibacter michiganensis subsp. sepedonicus</name>
    <dbReference type="NCBI Taxonomy" id="31964"/>
    <lineage>
        <taxon>Bacteria</taxon>
        <taxon>Bacillati</taxon>
        <taxon>Actinomycetota</taxon>
        <taxon>Actinomycetes</taxon>
        <taxon>Micrococcales</taxon>
        <taxon>Microbacteriaceae</taxon>
        <taxon>Clavibacter</taxon>
    </lineage>
</organism>
<evidence type="ECO:0000256" key="5">
    <source>
        <dbReference type="SAM" id="MobiDB-lite"/>
    </source>
</evidence>
<keyword evidence="6" id="KW-0472">Membrane</keyword>
<sequence>MHALPLRSATRLPPIAHREETDDMTASPSRPPAAGPARRVRDRVRLLARRHPRALIVIVAILLVAALVVAVRGITGADRGPVTPPPPAPRAADGGIHIRPSGEFMNDPQRPFLLDGVWHAYALVNADHPGGNGSSWRHYTSADMVTWHDEGVAIDKYDTPLGDAETGSVVVDTANTSGLGAGTVIAILTQQSDGVQRQSLYYSTDGGYRFAPYARNPVMDNPGGPDFRDPKVVWDGAHGRWSMALAEGRRIGFYTSPDLIHWTYRSDFARDDLGTMETPDVFPIASADEPDRVRWVLGVGANGAAQGRGTGYAYWVGDFDGERFTTDDDTPRWLDQGADLYAAVTWADPADGTAPTRRYAMGWTSSWDYADRLPLRDGGAGGGQSLVRELRLVPDGDGWALRSTPLDALAGREGDARPIPDARVDSDAPLADAPDGPSRLRLTLTPDPADPARETRVRLASPEGGTVTVGFDAARRQAFVVRDDDPDGLMPDAYDRVSTAPLPDAAAGDPVTLDLVLDDRTLEAFVDGDAAVLTSATVGTLAGAGLSVEAVDGATRLTDASWTAFDVGR</sequence>
<evidence type="ECO:0000256" key="4">
    <source>
        <dbReference type="RuleBase" id="RU362110"/>
    </source>
</evidence>
<dbReference type="InterPro" id="IPR013148">
    <property type="entry name" value="Glyco_hydro_32_N"/>
</dbReference>
<dbReference type="InterPro" id="IPR013189">
    <property type="entry name" value="Glyco_hydro_32_C"/>
</dbReference>
<dbReference type="EMBL" id="AM849034">
    <property type="protein sequence ID" value="CAQ02895.1"/>
    <property type="molecule type" value="Genomic_DNA"/>
</dbReference>
<dbReference type="GO" id="GO:0005737">
    <property type="term" value="C:cytoplasm"/>
    <property type="evidence" value="ECO:0007669"/>
    <property type="project" value="TreeGrafter"/>
</dbReference>
<dbReference type="AlphaFoldDB" id="B0RBJ9"/>
<dbReference type="GO" id="GO:0005987">
    <property type="term" value="P:sucrose catabolic process"/>
    <property type="evidence" value="ECO:0007669"/>
    <property type="project" value="TreeGrafter"/>
</dbReference>
<feature type="region of interest" description="Disordered" evidence="5">
    <location>
        <begin position="76"/>
        <end position="96"/>
    </location>
</feature>
<evidence type="ECO:0000259" key="7">
    <source>
        <dbReference type="Pfam" id="PF00251"/>
    </source>
</evidence>
<dbReference type="PANTHER" id="PTHR42800">
    <property type="entry name" value="EXOINULINASE INUD (AFU_ORTHOLOGUE AFUA_5G00480)"/>
    <property type="match status" value="1"/>
</dbReference>
<proteinExistence type="inferred from homology"/>
<dbReference type="SMART" id="SM00640">
    <property type="entry name" value="Glyco_32"/>
    <property type="match status" value="1"/>
</dbReference>
<evidence type="ECO:0000256" key="3">
    <source>
        <dbReference type="ARBA" id="ARBA00023295"/>
    </source>
</evidence>
<dbReference type="CDD" id="cd18622">
    <property type="entry name" value="GH32_Inu-like"/>
    <property type="match status" value="1"/>
</dbReference>
<feature type="region of interest" description="Disordered" evidence="5">
    <location>
        <begin position="410"/>
        <end position="456"/>
    </location>
</feature>
<comment type="similarity">
    <text evidence="1 4">Belongs to the glycosyl hydrolase 32 family.</text>
</comment>
<dbReference type="PANTHER" id="PTHR42800:SF1">
    <property type="entry name" value="EXOINULINASE INUD (AFU_ORTHOLOGUE AFUA_5G00480)"/>
    <property type="match status" value="1"/>
</dbReference>
<dbReference type="Gene3D" id="2.60.120.560">
    <property type="entry name" value="Exo-inulinase, domain 1"/>
    <property type="match status" value="1"/>
</dbReference>
<feature type="domain" description="Glycosyl hydrolase family 32 C-terminal" evidence="8">
    <location>
        <begin position="449"/>
        <end position="558"/>
    </location>
</feature>
<feature type="region of interest" description="Disordered" evidence="5">
    <location>
        <begin position="1"/>
        <end position="39"/>
    </location>
</feature>
<dbReference type="HOGENOM" id="CLU_001528_3_2_11"/>
<gene>
    <name evidence="9" type="ordered locus">CMS2824</name>
</gene>
<evidence type="ECO:0000256" key="2">
    <source>
        <dbReference type="ARBA" id="ARBA00022801"/>
    </source>
</evidence>
<dbReference type="GO" id="GO:0004575">
    <property type="term" value="F:sucrose alpha-glucosidase activity"/>
    <property type="evidence" value="ECO:0007669"/>
    <property type="project" value="TreeGrafter"/>
</dbReference>
<accession>B0RBJ9</accession>
<keyword evidence="6" id="KW-0812">Transmembrane</keyword>
<dbReference type="InterPro" id="IPR001362">
    <property type="entry name" value="Glyco_hydro_32"/>
</dbReference>
<dbReference type="Pfam" id="PF00251">
    <property type="entry name" value="Glyco_hydro_32N"/>
    <property type="match status" value="1"/>
</dbReference>
<protein>
    <submittedName>
        <fullName evidence="9">Sugar hydrolase</fullName>
    </submittedName>
</protein>
<dbReference type="SUPFAM" id="SSF75005">
    <property type="entry name" value="Arabinanase/levansucrase/invertase"/>
    <property type="match status" value="1"/>
</dbReference>
<evidence type="ECO:0000259" key="8">
    <source>
        <dbReference type="Pfam" id="PF08244"/>
    </source>
</evidence>